<dbReference type="Proteomes" id="UP001451303">
    <property type="component" value="Unassembled WGS sequence"/>
</dbReference>
<reference evidence="3 4" key="1">
    <citation type="submission" date="2023-09" db="EMBL/GenBank/DDBJ databases">
        <title>Multi-omics analysis of a traditional fermented food reveals byproduct-associated fungal strains for waste-to-food upcycling.</title>
        <authorList>
            <consortium name="Lawrence Berkeley National Laboratory"/>
            <person name="Rekdal V.M."/>
            <person name="Villalobos-Escobedo J.M."/>
            <person name="Rodriguez-Valeron N."/>
            <person name="Garcia M.O."/>
            <person name="Vasquez D.P."/>
            <person name="Damayanti I."/>
            <person name="Sorensen P.M."/>
            <person name="Baidoo E.E."/>
            <person name="De Carvalho A.C."/>
            <person name="Riley R."/>
            <person name="Lipzen A."/>
            <person name="He G."/>
            <person name="Yan M."/>
            <person name="Haridas S."/>
            <person name="Daum C."/>
            <person name="Yoshinaga Y."/>
            <person name="Ng V."/>
            <person name="Grigoriev I.V."/>
            <person name="Munk R."/>
            <person name="Nuraida L."/>
            <person name="Wijaya C.H."/>
            <person name="Morales P.-C."/>
            <person name="Keasling J.D."/>
        </authorList>
    </citation>
    <scope>NUCLEOTIDE SEQUENCE [LARGE SCALE GENOMIC DNA]</scope>
    <source>
        <strain evidence="3 4">FGSC 2613</strain>
    </source>
</reference>
<evidence type="ECO:0000313" key="3">
    <source>
        <dbReference type="EMBL" id="KAL0468792.1"/>
    </source>
</evidence>
<dbReference type="Pfam" id="PF20233">
    <property type="entry name" value="DUF6590"/>
    <property type="match status" value="1"/>
</dbReference>
<gene>
    <name evidence="3" type="ORF">QR685DRAFT_573087</name>
</gene>
<sequence length="420" mass="47349">MPKIISFPDFGMSRNNFYWSSNHPCYHSLSTHMLLIEHFIKMDSDSSPHPDTYMQTKRPLDQPNFEGSEEIDIPARTSLPSSFDRSELDITARTQETTREVAGVTQRTSSKKTLLSAVLKTPGTTVPGNDNVPTEPSSSSCVTQSTVQPKAVKHKKPTTDYVRLKWERDSSIKDYVHRKDPTNCDQCGLGIHGENVPVDGIVLRYSQYQKKDTQIDPPMSLTGDTTNDQAAALTIPIPQYLKIDKPRKFFTKGRIFKTVWFEPFGDYSASLRARPAEPACPESCPNYNKEKPYEHFRWFVVIRKQLHHSLCFAIVNGGAKSMAKNRARGEHLAVLYSTSVPPAEPDKEEGIVFGPLAVILEEGKQNISPLARLDCSRVFTVEDDLKVMKVGRVHPDFHAKLDEYYYEACLKEPVKQVPAG</sequence>
<evidence type="ECO:0000256" key="1">
    <source>
        <dbReference type="SAM" id="MobiDB-lite"/>
    </source>
</evidence>
<keyword evidence="4" id="KW-1185">Reference proteome</keyword>
<feature type="compositionally biased region" description="Polar residues" evidence="1">
    <location>
        <begin position="122"/>
        <end position="135"/>
    </location>
</feature>
<proteinExistence type="predicted"/>
<dbReference type="PANTHER" id="PTHR35391">
    <property type="entry name" value="C2H2-TYPE DOMAIN-CONTAINING PROTEIN-RELATED"/>
    <property type="match status" value="1"/>
</dbReference>
<protein>
    <recommendedName>
        <fullName evidence="2">DUF6590 domain-containing protein</fullName>
    </recommendedName>
</protein>
<dbReference type="EMBL" id="JAVLET010000006">
    <property type="protein sequence ID" value="KAL0468792.1"/>
    <property type="molecule type" value="Genomic_DNA"/>
</dbReference>
<evidence type="ECO:0000259" key="2">
    <source>
        <dbReference type="Pfam" id="PF20233"/>
    </source>
</evidence>
<organism evidence="3 4">
    <name type="scientific">Neurospora intermedia</name>
    <dbReference type="NCBI Taxonomy" id="5142"/>
    <lineage>
        <taxon>Eukaryota</taxon>
        <taxon>Fungi</taxon>
        <taxon>Dikarya</taxon>
        <taxon>Ascomycota</taxon>
        <taxon>Pezizomycotina</taxon>
        <taxon>Sordariomycetes</taxon>
        <taxon>Sordariomycetidae</taxon>
        <taxon>Sordariales</taxon>
        <taxon>Sordariaceae</taxon>
        <taxon>Neurospora</taxon>
    </lineage>
</organism>
<name>A0ABR3D8T8_NEUIN</name>
<feature type="compositionally biased region" description="Low complexity" evidence="1">
    <location>
        <begin position="136"/>
        <end position="149"/>
    </location>
</feature>
<dbReference type="InterPro" id="IPR046497">
    <property type="entry name" value="DUF6590"/>
</dbReference>
<accession>A0ABR3D8T8</accession>
<feature type="region of interest" description="Disordered" evidence="1">
    <location>
        <begin position="121"/>
        <end position="154"/>
    </location>
</feature>
<feature type="domain" description="DUF6590" evidence="2">
    <location>
        <begin position="247"/>
        <end position="402"/>
    </location>
</feature>
<dbReference type="PANTHER" id="PTHR35391:SF5">
    <property type="entry name" value="DUF6590 DOMAIN-CONTAINING PROTEIN"/>
    <property type="match status" value="1"/>
</dbReference>
<comment type="caution">
    <text evidence="3">The sequence shown here is derived from an EMBL/GenBank/DDBJ whole genome shotgun (WGS) entry which is preliminary data.</text>
</comment>
<evidence type="ECO:0000313" key="4">
    <source>
        <dbReference type="Proteomes" id="UP001451303"/>
    </source>
</evidence>